<dbReference type="EMBL" id="JXJN01021291">
    <property type="status" value="NOT_ANNOTATED_CDS"/>
    <property type="molecule type" value="Genomic_DNA"/>
</dbReference>
<organism evidence="1 2">
    <name type="scientific">Glossina palpalis gambiensis</name>
    <dbReference type="NCBI Taxonomy" id="67801"/>
    <lineage>
        <taxon>Eukaryota</taxon>
        <taxon>Metazoa</taxon>
        <taxon>Ecdysozoa</taxon>
        <taxon>Arthropoda</taxon>
        <taxon>Hexapoda</taxon>
        <taxon>Insecta</taxon>
        <taxon>Pterygota</taxon>
        <taxon>Neoptera</taxon>
        <taxon>Endopterygota</taxon>
        <taxon>Diptera</taxon>
        <taxon>Brachycera</taxon>
        <taxon>Muscomorpha</taxon>
        <taxon>Hippoboscoidea</taxon>
        <taxon>Glossinidae</taxon>
        <taxon>Glossina</taxon>
    </lineage>
</organism>
<protein>
    <submittedName>
        <fullName evidence="1">Uncharacterized protein</fullName>
    </submittedName>
</protein>
<reference evidence="2" key="1">
    <citation type="submission" date="2015-01" db="EMBL/GenBank/DDBJ databases">
        <authorList>
            <person name="Aksoy S."/>
            <person name="Warren W."/>
            <person name="Wilson R.K."/>
        </authorList>
    </citation>
    <scope>NUCLEOTIDE SEQUENCE [LARGE SCALE GENOMIC DNA]</scope>
    <source>
        <strain evidence="2">IAEA</strain>
    </source>
</reference>
<accession>A0A1B0BVH4</accession>
<dbReference type="EnsemblMetazoa" id="GPPI041737-RA">
    <property type="protein sequence ID" value="GPPI041737-PA"/>
    <property type="gene ID" value="GPPI041737"/>
</dbReference>
<dbReference type="VEuPathDB" id="VectorBase:GPPI041737"/>
<dbReference type="AlphaFoldDB" id="A0A1B0BVH4"/>
<name>A0A1B0BVH4_9MUSC</name>
<evidence type="ECO:0000313" key="1">
    <source>
        <dbReference type="EnsemblMetazoa" id="GPPI041737-PA"/>
    </source>
</evidence>
<dbReference type="Proteomes" id="UP000092460">
    <property type="component" value="Unassembled WGS sequence"/>
</dbReference>
<sequence length="122" mass="13408">MSSSSIHQPLLFNNNHASHVEILIPHPPNNSVHCSLFTVRLLLNSCSNVRGEPRNEKSKEGAVRARLHLSAASASSTGYAIPTLFTCLCTLNNAALILNFNAKIDISRNEIWTLNIIFDPCI</sequence>
<keyword evidence="2" id="KW-1185">Reference proteome</keyword>
<evidence type="ECO:0000313" key="2">
    <source>
        <dbReference type="Proteomes" id="UP000092460"/>
    </source>
</evidence>
<reference evidence="1" key="2">
    <citation type="submission" date="2020-05" db="UniProtKB">
        <authorList>
            <consortium name="EnsemblMetazoa"/>
        </authorList>
    </citation>
    <scope>IDENTIFICATION</scope>
    <source>
        <strain evidence="1">IAEA</strain>
    </source>
</reference>
<proteinExistence type="predicted"/>